<comment type="caution">
    <text evidence="2">The sequence shown here is derived from an EMBL/GenBank/DDBJ whole genome shotgun (WGS) entry which is preliminary data.</text>
</comment>
<sequence>MHRAGATAARVAQDAAENRRPKLILPRAKTTAVVQDANVSLPAGWCARFGLCVCVKCFSLSMLVCGVVVYLFEKQVDFDSKRSQPGCLHLCNRSWKLMHQSATEILFPFVFFEGHDGLIETKLFTMTND</sequence>
<protein>
    <submittedName>
        <fullName evidence="2">Uncharacterized protein</fullName>
    </submittedName>
</protein>
<reference evidence="2 3" key="1">
    <citation type="submission" date="2015-01" db="EMBL/GenBank/DDBJ databases">
        <title>Evolution of Trichinella species and genotypes.</title>
        <authorList>
            <person name="Korhonen P.K."/>
            <person name="Edoardo P."/>
            <person name="Giuseppe L.R."/>
            <person name="Gasser R.B."/>
        </authorList>
    </citation>
    <scope>NUCLEOTIDE SEQUENCE [LARGE SCALE GENOMIC DNA]</scope>
    <source>
        <strain evidence="2">ISS120</strain>
    </source>
</reference>
<accession>A0A0V1D741</accession>
<keyword evidence="1" id="KW-1133">Transmembrane helix</keyword>
<keyword evidence="1" id="KW-0472">Membrane</keyword>
<evidence type="ECO:0000313" key="2">
    <source>
        <dbReference type="EMBL" id="KRY57317.1"/>
    </source>
</evidence>
<evidence type="ECO:0000256" key="1">
    <source>
        <dbReference type="SAM" id="Phobius"/>
    </source>
</evidence>
<keyword evidence="1" id="KW-0812">Transmembrane</keyword>
<dbReference type="OrthoDB" id="10423114at2759"/>
<name>A0A0V1D741_TRIBR</name>
<dbReference type="Proteomes" id="UP000054653">
    <property type="component" value="Unassembled WGS sequence"/>
</dbReference>
<dbReference type="EMBL" id="JYDI01000032">
    <property type="protein sequence ID" value="KRY57317.1"/>
    <property type="molecule type" value="Genomic_DNA"/>
</dbReference>
<feature type="transmembrane region" description="Helical" evidence="1">
    <location>
        <begin position="47"/>
        <end position="72"/>
    </location>
</feature>
<gene>
    <name evidence="2" type="ORF">T03_8503</name>
</gene>
<organism evidence="2 3">
    <name type="scientific">Trichinella britovi</name>
    <name type="common">Parasitic roundworm</name>
    <dbReference type="NCBI Taxonomy" id="45882"/>
    <lineage>
        <taxon>Eukaryota</taxon>
        <taxon>Metazoa</taxon>
        <taxon>Ecdysozoa</taxon>
        <taxon>Nematoda</taxon>
        <taxon>Enoplea</taxon>
        <taxon>Dorylaimia</taxon>
        <taxon>Trichinellida</taxon>
        <taxon>Trichinellidae</taxon>
        <taxon>Trichinella</taxon>
    </lineage>
</organism>
<proteinExistence type="predicted"/>
<evidence type="ECO:0000313" key="3">
    <source>
        <dbReference type="Proteomes" id="UP000054653"/>
    </source>
</evidence>
<dbReference type="AlphaFoldDB" id="A0A0V1D741"/>
<keyword evidence="3" id="KW-1185">Reference proteome</keyword>